<dbReference type="InterPro" id="IPR003615">
    <property type="entry name" value="HNH_nuc"/>
</dbReference>
<dbReference type="GeneID" id="78359625"/>
<reference evidence="1 2" key="1">
    <citation type="journal article" date="2018" name="Elife">
        <title>Discovery and characterization of a prevalent human gut bacterial enzyme sufficient for the inactivation of a family of plant toxins.</title>
        <authorList>
            <person name="Koppel N."/>
            <person name="Bisanz J.E."/>
            <person name="Pandelia M.E."/>
            <person name="Turnbaugh P.J."/>
            <person name="Balskus E.P."/>
        </authorList>
    </citation>
    <scope>NUCLEOTIDE SEQUENCE [LARGE SCALE GENOMIC DNA]</scope>
    <source>
        <strain evidence="1 2">3C</strain>
    </source>
</reference>
<dbReference type="InterPro" id="IPR002711">
    <property type="entry name" value="HNH"/>
</dbReference>
<keyword evidence="1" id="KW-0255">Endonuclease</keyword>
<keyword evidence="2" id="KW-1185">Reference proteome</keyword>
<dbReference type="OrthoDB" id="3823469at2"/>
<dbReference type="GO" id="GO:0004519">
    <property type="term" value="F:endonuclease activity"/>
    <property type="evidence" value="ECO:0007669"/>
    <property type="project" value="UniProtKB-KW"/>
</dbReference>
<dbReference type="Gene3D" id="1.10.30.50">
    <property type="match status" value="1"/>
</dbReference>
<sequence>MNDRQHIKTTVQESIDYWSRHVNECGLSVDWSEAETHCWRCGCKRNLERCHIVPHALGGKDEPSNIVLLCHRCHAEGPNVNDPEIMWDWLKAYGVSYYGTFWKIVGMKEYRFIYRHSALEEAEAILESAGIPVDSPLAQKLFNDHLDRATQEASIHYGQPYFNAATMAGIFRVALKKMAKTLGVDFPSLPEVRDIAHEPWWSELT</sequence>
<gene>
    <name evidence="1" type="ORF">C1877_07965</name>
</gene>
<protein>
    <submittedName>
        <fullName evidence="1">HNH endonuclease</fullName>
    </submittedName>
</protein>
<dbReference type="CDD" id="cd00085">
    <property type="entry name" value="HNHc"/>
    <property type="match status" value="1"/>
</dbReference>
<dbReference type="GO" id="GO:0003676">
    <property type="term" value="F:nucleic acid binding"/>
    <property type="evidence" value="ECO:0007669"/>
    <property type="project" value="InterPro"/>
</dbReference>
<dbReference type="RefSeq" id="WP_083808884.1">
    <property type="nucleotide sequence ID" value="NZ_CABMMS010000004.1"/>
</dbReference>
<keyword evidence="1" id="KW-0378">Hydrolase</keyword>
<accession>A0A369M477</accession>
<organism evidence="1 2">
    <name type="scientific">Gordonibacter pamelaeae</name>
    <dbReference type="NCBI Taxonomy" id="471189"/>
    <lineage>
        <taxon>Bacteria</taxon>
        <taxon>Bacillati</taxon>
        <taxon>Actinomycetota</taxon>
        <taxon>Coriobacteriia</taxon>
        <taxon>Eggerthellales</taxon>
        <taxon>Eggerthellaceae</taxon>
        <taxon>Gordonibacter</taxon>
    </lineage>
</organism>
<evidence type="ECO:0000313" key="2">
    <source>
        <dbReference type="Proteomes" id="UP000254000"/>
    </source>
</evidence>
<dbReference type="GO" id="GO:0008270">
    <property type="term" value="F:zinc ion binding"/>
    <property type="evidence" value="ECO:0007669"/>
    <property type="project" value="InterPro"/>
</dbReference>
<name>A0A369M477_9ACTN</name>
<comment type="caution">
    <text evidence="1">The sequence shown here is derived from an EMBL/GenBank/DDBJ whole genome shotgun (WGS) entry which is preliminary data.</text>
</comment>
<keyword evidence="1" id="KW-0540">Nuclease</keyword>
<dbReference type="EMBL" id="PPTS01000004">
    <property type="protein sequence ID" value="RDB65266.1"/>
    <property type="molecule type" value="Genomic_DNA"/>
</dbReference>
<dbReference type="AlphaFoldDB" id="A0A369M477"/>
<dbReference type="Proteomes" id="UP000254000">
    <property type="component" value="Unassembled WGS sequence"/>
</dbReference>
<evidence type="ECO:0000313" key="1">
    <source>
        <dbReference type="EMBL" id="RDB65266.1"/>
    </source>
</evidence>
<proteinExistence type="predicted"/>
<dbReference type="Pfam" id="PF01844">
    <property type="entry name" value="HNH"/>
    <property type="match status" value="1"/>
</dbReference>